<keyword evidence="12" id="KW-1185">Reference proteome</keyword>
<dbReference type="EMBL" id="RBII01000001">
    <property type="protein sequence ID" value="RKQ71501.1"/>
    <property type="molecule type" value="Genomic_DNA"/>
</dbReference>
<dbReference type="PANTHER" id="PTHR30457">
    <property type="entry name" value="5'-NUCLEOTIDASE SURE"/>
    <property type="match status" value="1"/>
</dbReference>
<dbReference type="GO" id="GO:0046872">
    <property type="term" value="F:metal ion binding"/>
    <property type="evidence" value="ECO:0007669"/>
    <property type="project" value="UniProtKB-UniRule"/>
</dbReference>
<keyword evidence="6 9" id="KW-0479">Metal-binding</keyword>
<proteinExistence type="inferred from homology"/>
<evidence type="ECO:0000256" key="6">
    <source>
        <dbReference type="ARBA" id="ARBA00022723"/>
    </source>
</evidence>
<keyword evidence="7 9" id="KW-0547">Nucleotide-binding</keyword>
<evidence type="ECO:0000259" key="10">
    <source>
        <dbReference type="Pfam" id="PF01975"/>
    </source>
</evidence>
<dbReference type="GO" id="GO:0000166">
    <property type="term" value="F:nucleotide binding"/>
    <property type="evidence" value="ECO:0007669"/>
    <property type="project" value="UniProtKB-KW"/>
</dbReference>
<dbReference type="PANTHER" id="PTHR30457:SF12">
    <property type="entry name" value="5'_3'-NUCLEOTIDASE SURE"/>
    <property type="match status" value="1"/>
</dbReference>
<dbReference type="FunFam" id="3.40.1210.10:FF:000001">
    <property type="entry name" value="5'/3'-nucleotidase SurE"/>
    <property type="match status" value="1"/>
</dbReference>
<dbReference type="NCBIfam" id="NF001490">
    <property type="entry name" value="PRK00346.1-4"/>
    <property type="match status" value="1"/>
</dbReference>
<evidence type="ECO:0000256" key="5">
    <source>
        <dbReference type="ARBA" id="ARBA00022490"/>
    </source>
</evidence>
<comment type="function">
    <text evidence="9">Nucleotidase that shows phosphatase activity on nucleoside 5'-monophosphates.</text>
</comment>
<keyword evidence="5 9" id="KW-0963">Cytoplasm</keyword>
<feature type="binding site" evidence="9">
    <location>
        <position position="93"/>
    </location>
    <ligand>
        <name>a divalent metal cation</name>
        <dbReference type="ChEBI" id="CHEBI:60240"/>
    </ligand>
</feature>
<dbReference type="FunCoup" id="A0A420WKB9">
    <property type="interactions" value="199"/>
</dbReference>
<evidence type="ECO:0000256" key="7">
    <source>
        <dbReference type="ARBA" id="ARBA00022741"/>
    </source>
</evidence>
<dbReference type="SUPFAM" id="SSF64167">
    <property type="entry name" value="SurE-like"/>
    <property type="match status" value="1"/>
</dbReference>
<dbReference type="InterPro" id="IPR030048">
    <property type="entry name" value="SurE"/>
</dbReference>
<comment type="caution">
    <text evidence="11">The sequence shown here is derived from an EMBL/GenBank/DDBJ whole genome shotgun (WGS) entry which is preliminary data.</text>
</comment>
<dbReference type="InterPro" id="IPR036523">
    <property type="entry name" value="SurE-like_sf"/>
</dbReference>
<evidence type="ECO:0000256" key="3">
    <source>
        <dbReference type="ARBA" id="ARBA00004496"/>
    </source>
</evidence>
<feature type="binding site" evidence="9">
    <location>
        <position position="40"/>
    </location>
    <ligand>
        <name>a divalent metal cation</name>
        <dbReference type="ChEBI" id="CHEBI:60240"/>
    </ligand>
</feature>
<reference evidence="11 12" key="1">
    <citation type="submission" date="2018-10" db="EMBL/GenBank/DDBJ databases">
        <title>Genomic Encyclopedia of Type Strains, Phase IV (KMG-IV): sequencing the most valuable type-strain genomes for metagenomic binning, comparative biology and taxonomic classification.</title>
        <authorList>
            <person name="Goeker M."/>
        </authorList>
    </citation>
    <scope>NUCLEOTIDE SEQUENCE [LARGE SCALE GENOMIC DNA]</scope>
    <source>
        <strain evidence="11 12">DSM 22008</strain>
    </source>
</reference>
<comment type="subcellular location">
    <subcellularLocation>
        <location evidence="3 9">Cytoplasm</location>
    </subcellularLocation>
</comment>
<evidence type="ECO:0000256" key="8">
    <source>
        <dbReference type="ARBA" id="ARBA00022801"/>
    </source>
</evidence>
<dbReference type="GO" id="GO:0008253">
    <property type="term" value="F:5'-nucleotidase activity"/>
    <property type="evidence" value="ECO:0007669"/>
    <property type="project" value="UniProtKB-UniRule"/>
</dbReference>
<evidence type="ECO:0000256" key="1">
    <source>
        <dbReference type="ARBA" id="ARBA00000815"/>
    </source>
</evidence>
<comment type="cofactor">
    <cofactor evidence="2">
        <name>Mg(2+)</name>
        <dbReference type="ChEBI" id="CHEBI:18420"/>
    </cofactor>
</comment>
<feature type="domain" description="Survival protein SurE-like phosphatase/nucleotidase" evidence="10">
    <location>
        <begin position="3"/>
        <end position="189"/>
    </location>
</feature>
<comment type="similarity">
    <text evidence="4 9">Belongs to the SurE nucleotidase family.</text>
</comment>
<dbReference type="RefSeq" id="WP_121099271.1">
    <property type="nucleotide sequence ID" value="NZ_RBII01000001.1"/>
</dbReference>
<evidence type="ECO:0000256" key="2">
    <source>
        <dbReference type="ARBA" id="ARBA00001946"/>
    </source>
</evidence>
<sequence length="254" mass="27710">MKILLTNDDGVRAEGMKVLRRVAAQLSDDVWVCAPDTEQSAASRGVSLHNPVRLRKIEDRVYSVTGTPTDSVILALKDLLCDEPPDLILSGVNRGQNLAEDVTFSGTVAGALQGMQMGIPSIAISLARGFQGATSLPWETAEALCPDVIKKLLKASWPKHVVPNVNIPDLPAEEVKGIQITRQGHRDYQMSGVDKRDHPRGGNYFWLTYGAKKSNPPAGTDLRAIYDGYVSVTPLHTDLTHFETLDDMSHAIDE</sequence>
<evidence type="ECO:0000256" key="4">
    <source>
        <dbReference type="ARBA" id="ARBA00011062"/>
    </source>
</evidence>
<feature type="binding site" evidence="9">
    <location>
        <position position="8"/>
    </location>
    <ligand>
        <name>a divalent metal cation</name>
        <dbReference type="ChEBI" id="CHEBI:60240"/>
    </ligand>
</feature>
<dbReference type="EC" id="3.1.3.5" evidence="9"/>
<protein>
    <recommendedName>
        <fullName evidence="9">5'-nucleotidase SurE</fullName>
        <ecNumber evidence="9">3.1.3.5</ecNumber>
    </recommendedName>
    <alternativeName>
        <fullName evidence="9">Nucleoside 5'-monophosphate phosphohydrolase</fullName>
    </alternativeName>
</protein>
<dbReference type="Pfam" id="PF01975">
    <property type="entry name" value="SurE"/>
    <property type="match status" value="1"/>
</dbReference>
<dbReference type="Gene3D" id="3.40.1210.10">
    <property type="entry name" value="Survival protein SurE-like phosphatase/nucleotidase"/>
    <property type="match status" value="1"/>
</dbReference>
<dbReference type="GO" id="GO:0004309">
    <property type="term" value="F:exopolyphosphatase activity"/>
    <property type="evidence" value="ECO:0007669"/>
    <property type="project" value="TreeGrafter"/>
</dbReference>
<dbReference type="HAMAP" id="MF_00060">
    <property type="entry name" value="SurE"/>
    <property type="match status" value="1"/>
</dbReference>
<dbReference type="InParanoid" id="A0A420WKB9"/>
<feature type="binding site" evidence="9">
    <location>
        <position position="9"/>
    </location>
    <ligand>
        <name>a divalent metal cation</name>
        <dbReference type="ChEBI" id="CHEBI:60240"/>
    </ligand>
</feature>
<dbReference type="GO" id="GO:0005737">
    <property type="term" value="C:cytoplasm"/>
    <property type="evidence" value="ECO:0007669"/>
    <property type="project" value="UniProtKB-SubCell"/>
</dbReference>
<dbReference type="InterPro" id="IPR002828">
    <property type="entry name" value="SurE-like_Pase/nucleotidase"/>
</dbReference>
<dbReference type="OrthoDB" id="9780815at2"/>
<accession>A0A420WKB9</accession>
<dbReference type="Proteomes" id="UP000282211">
    <property type="component" value="Unassembled WGS sequence"/>
</dbReference>
<gene>
    <name evidence="9" type="primary">surE</name>
    <name evidence="11" type="ORF">DES40_0824</name>
</gene>
<keyword evidence="8 9" id="KW-0378">Hydrolase</keyword>
<evidence type="ECO:0000313" key="12">
    <source>
        <dbReference type="Proteomes" id="UP000282211"/>
    </source>
</evidence>
<name>A0A420WKB9_9PROT</name>
<organism evidence="11 12">
    <name type="scientific">Litorimonas taeanensis</name>
    <dbReference type="NCBI Taxonomy" id="568099"/>
    <lineage>
        <taxon>Bacteria</taxon>
        <taxon>Pseudomonadati</taxon>
        <taxon>Pseudomonadota</taxon>
        <taxon>Alphaproteobacteria</taxon>
        <taxon>Maricaulales</taxon>
        <taxon>Robiginitomaculaceae</taxon>
    </lineage>
</organism>
<evidence type="ECO:0000256" key="9">
    <source>
        <dbReference type="HAMAP-Rule" id="MF_00060"/>
    </source>
</evidence>
<dbReference type="AlphaFoldDB" id="A0A420WKB9"/>
<dbReference type="GO" id="GO:0008254">
    <property type="term" value="F:3'-nucleotidase activity"/>
    <property type="evidence" value="ECO:0007669"/>
    <property type="project" value="TreeGrafter"/>
</dbReference>
<evidence type="ECO:0000313" key="11">
    <source>
        <dbReference type="EMBL" id="RKQ71501.1"/>
    </source>
</evidence>
<comment type="catalytic activity">
    <reaction evidence="1 9">
        <text>a ribonucleoside 5'-phosphate + H2O = a ribonucleoside + phosphate</text>
        <dbReference type="Rhea" id="RHEA:12484"/>
        <dbReference type="ChEBI" id="CHEBI:15377"/>
        <dbReference type="ChEBI" id="CHEBI:18254"/>
        <dbReference type="ChEBI" id="CHEBI:43474"/>
        <dbReference type="ChEBI" id="CHEBI:58043"/>
        <dbReference type="EC" id="3.1.3.5"/>
    </reaction>
</comment>
<dbReference type="NCBIfam" id="TIGR00087">
    <property type="entry name" value="surE"/>
    <property type="match status" value="1"/>
</dbReference>
<comment type="cofactor">
    <cofactor evidence="9">
        <name>a divalent metal cation</name>
        <dbReference type="ChEBI" id="CHEBI:60240"/>
    </cofactor>
    <text evidence="9">Binds 1 divalent metal cation per subunit.</text>
</comment>